<evidence type="ECO:0000313" key="1">
    <source>
        <dbReference type="EMBL" id="KAL1408596.1"/>
    </source>
</evidence>
<comment type="caution">
    <text evidence="1">The sequence shown here is derived from an EMBL/GenBank/DDBJ whole genome shotgun (WGS) entry which is preliminary data.</text>
</comment>
<proteinExistence type="predicted"/>
<dbReference type="Proteomes" id="UP001565368">
    <property type="component" value="Unassembled WGS sequence"/>
</dbReference>
<reference evidence="1 2" key="1">
    <citation type="submission" date="2023-08" db="EMBL/GenBank/DDBJ databases">
        <title>Annotated Genome Sequence of Vanrija albida AlHP1.</title>
        <authorList>
            <person name="Herzog R."/>
        </authorList>
    </citation>
    <scope>NUCLEOTIDE SEQUENCE [LARGE SCALE GENOMIC DNA]</scope>
    <source>
        <strain evidence="1 2">AlHP1</strain>
    </source>
</reference>
<organism evidence="1 2">
    <name type="scientific">Vanrija albida</name>
    <dbReference type="NCBI Taxonomy" id="181172"/>
    <lineage>
        <taxon>Eukaryota</taxon>
        <taxon>Fungi</taxon>
        <taxon>Dikarya</taxon>
        <taxon>Basidiomycota</taxon>
        <taxon>Agaricomycotina</taxon>
        <taxon>Tremellomycetes</taxon>
        <taxon>Trichosporonales</taxon>
        <taxon>Trichosporonaceae</taxon>
        <taxon>Vanrija</taxon>
    </lineage>
</organism>
<gene>
    <name evidence="1" type="ORF">Q8F55_005409</name>
</gene>
<keyword evidence="2" id="KW-1185">Reference proteome</keyword>
<sequence length="102" mass="10992">MSTCPGPSPLTAKGIAPPIEPVKQAIAVLRKFYYGDAGANRGVEKNEDGTVTLSFYDEGPREGARTLFAVTYTPESDALDKHRADLAERLALQAKVEKEGQV</sequence>
<protein>
    <submittedName>
        <fullName evidence="1">Uncharacterized protein</fullName>
    </submittedName>
</protein>
<dbReference type="RefSeq" id="XP_069208540.1">
    <property type="nucleotide sequence ID" value="XM_069353898.1"/>
</dbReference>
<evidence type="ECO:0000313" key="2">
    <source>
        <dbReference type="Proteomes" id="UP001565368"/>
    </source>
</evidence>
<dbReference type="GeneID" id="95986452"/>
<accession>A0ABR3Q1K8</accession>
<dbReference type="EMBL" id="JBBXJM010000004">
    <property type="protein sequence ID" value="KAL1408596.1"/>
    <property type="molecule type" value="Genomic_DNA"/>
</dbReference>
<name>A0ABR3Q1K8_9TREE</name>